<organism evidence="1 2">
    <name type="scientific">Coemansia aciculifera</name>
    <dbReference type="NCBI Taxonomy" id="417176"/>
    <lineage>
        <taxon>Eukaryota</taxon>
        <taxon>Fungi</taxon>
        <taxon>Fungi incertae sedis</taxon>
        <taxon>Zoopagomycota</taxon>
        <taxon>Kickxellomycotina</taxon>
        <taxon>Kickxellomycetes</taxon>
        <taxon>Kickxellales</taxon>
        <taxon>Kickxellaceae</taxon>
        <taxon>Coemansia</taxon>
    </lineage>
</organism>
<accession>A0ACC1M6E3</accession>
<protein>
    <submittedName>
        <fullName evidence="1">Uncharacterized protein</fullName>
    </submittedName>
</protein>
<name>A0ACC1M6E3_9FUNG</name>
<keyword evidence="2" id="KW-1185">Reference proteome</keyword>
<dbReference type="Proteomes" id="UP001139981">
    <property type="component" value="Unassembled WGS sequence"/>
</dbReference>
<comment type="caution">
    <text evidence="1">The sequence shown here is derived from an EMBL/GenBank/DDBJ whole genome shotgun (WGS) entry which is preliminary data.</text>
</comment>
<reference evidence="1" key="1">
    <citation type="submission" date="2022-07" db="EMBL/GenBank/DDBJ databases">
        <title>Phylogenomic reconstructions and comparative analyses of Kickxellomycotina fungi.</title>
        <authorList>
            <person name="Reynolds N.K."/>
            <person name="Stajich J.E."/>
            <person name="Barry K."/>
            <person name="Grigoriev I.V."/>
            <person name="Crous P."/>
            <person name="Smith M.E."/>
        </authorList>
    </citation>
    <scope>NUCLEOTIDE SEQUENCE</scope>
    <source>
        <strain evidence="1">CBS 190363</strain>
    </source>
</reference>
<dbReference type="EMBL" id="JANBVB010000063">
    <property type="protein sequence ID" value="KAJ2898438.1"/>
    <property type="molecule type" value="Genomic_DNA"/>
</dbReference>
<evidence type="ECO:0000313" key="1">
    <source>
        <dbReference type="EMBL" id="KAJ2898438.1"/>
    </source>
</evidence>
<evidence type="ECO:0000313" key="2">
    <source>
        <dbReference type="Proteomes" id="UP001139981"/>
    </source>
</evidence>
<proteinExistence type="predicted"/>
<sequence length="92" mass="10023">MTRAQVASTTLAAAGAVWLLGLIGVLPLPETVRTQVWPTLPLLAVVSLGAYAFINIGYNLLAFRECPEAYHELMQEIQEAKDDLRAKNVDIA</sequence>
<gene>
    <name evidence="1" type="ORF">IWW38_001389</name>
</gene>